<organism evidence="2 3">
    <name type="scientific">Paenibacillus faecis</name>
    <dbReference type="NCBI Taxonomy" id="862114"/>
    <lineage>
        <taxon>Bacteria</taxon>
        <taxon>Bacillati</taxon>
        <taxon>Bacillota</taxon>
        <taxon>Bacilli</taxon>
        <taxon>Bacillales</taxon>
        <taxon>Paenibacillaceae</taxon>
        <taxon>Paenibacillus</taxon>
    </lineage>
</organism>
<dbReference type="OrthoDB" id="2937252at2"/>
<feature type="signal peptide" evidence="1">
    <location>
        <begin position="1"/>
        <end position="25"/>
    </location>
</feature>
<dbReference type="Proteomes" id="UP000325218">
    <property type="component" value="Unassembled WGS sequence"/>
</dbReference>
<evidence type="ECO:0000313" key="3">
    <source>
        <dbReference type="Proteomes" id="UP000325218"/>
    </source>
</evidence>
<evidence type="ECO:0000256" key="1">
    <source>
        <dbReference type="SAM" id="SignalP"/>
    </source>
</evidence>
<feature type="chain" id="PRO_5022988930" description="DUF4367 domain-containing protein" evidence="1">
    <location>
        <begin position="26"/>
        <end position="185"/>
    </location>
</feature>
<dbReference type="EMBL" id="VSDO01000003">
    <property type="protein sequence ID" value="TYA12219.1"/>
    <property type="molecule type" value="Genomic_DNA"/>
</dbReference>
<dbReference type="AlphaFoldDB" id="A0A5D0CQH9"/>
<gene>
    <name evidence="2" type="ORF">FRY98_16030</name>
</gene>
<protein>
    <recommendedName>
        <fullName evidence="4">DUF4367 domain-containing protein</fullName>
    </recommendedName>
</protein>
<comment type="caution">
    <text evidence="2">The sequence shown here is derived from an EMBL/GenBank/DDBJ whole genome shotgun (WGS) entry which is preliminary data.</text>
</comment>
<reference evidence="2 3" key="1">
    <citation type="submission" date="2019-08" db="EMBL/GenBank/DDBJ databases">
        <title>Genome sequencing of Paenibacillus faecis DSM 23593(T).</title>
        <authorList>
            <person name="Kook J.-K."/>
            <person name="Park S.-N."/>
            <person name="Lim Y.K."/>
        </authorList>
    </citation>
    <scope>NUCLEOTIDE SEQUENCE [LARGE SCALE GENOMIC DNA]</scope>
    <source>
        <strain evidence="2 3">DSM 23593</strain>
    </source>
</reference>
<keyword evidence="3" id="KW-1185">Reference proteome</keyword>
<evidence type="ECO:0008006" key="4">
    <source>
        <dbReference type="Google" id="ProtNLM"/>
    </source>
</evidence>
<name>A0A5D0CQH9_9BACL</name>
<proteinExistence type="predicted"/>
<sequence length="185" mass="20821">MNIKRYSITLISVLLLTAVFGTALASPDINTNQDTITEGQAITTAAEIVDLENAEILMDNIDLHLPTVLPDNFQQESVIYNEPPAIINNSLRNLNEDSVKEVTIRYRDQSDATKWIDYTTKEMEIELIDENVQQIEINGVQGQFLESKEKGIKVYNWFSNGASHFVIAKDGIDESQILSFINSIK</sequence>
<keyword evidence="1" id="KW-0732">Signal</keyword>
<evidence type="ECO:0000313" key="2">
    <source>
        <dbReference type="EMBL" id="TYA12219.1"/>
    </source>
</evidence>
<dbReference type="RefSeq" id="WP_148453728.1">
    <property type="nucleotide sequence ID" value="NZ_VSDO01000003.1"/>
</dbReference>
<accession>A0A5D0CQH9</accession>